<keyword evidence="2" id="KW-1185">Reference proteome</keyword>
<reference evidence="1 2" key="1">
    <citation type="journal article" date="2024" name="G3 (Bethesda)">
        <title>Genome assembly of Hibiscus sabdariffa L. provides insights into metabolisms of medicinal natural products.</title>
        <authorList>
            <person name="Kim T."/>
        </authorList>
    </citation>
    <scope>NUCLEOTIDE SEQUENCE [LARGE SCALE GENOMIC DNA]</scope>
    <source>
        <strain evidence="1">TK-2024</strain>
        <tissue evidence="1">Old leaves</tissue>
    </source>
</reference>
<gene>
    <name evidence="1" type="ORF">V6N11_001771</name>
</gene>
<comment type="caution">
    <text evidence="1">The sequence shown here is derived from an EMBL/GenBank/DDBJ whole genome shotgun (WGS) entry which is preliminary data.</text>
</comment>
<evidence type="ECO:0000313" key="2">
    <source>
        <dbReference type="Proteomes" id="UP001396334"/>
    </source>
</evidence>
<name>A0ABR2QTM5_9ROSI</name>
<dbReference type="EMBL" id="JBBPBN010000031">
    <property type="protein sequence ID" value="KAK9003953.1"/>
    <property type="molecule type" value="Genomic_DNA"/>
</dbReference>
<proteinExistence type="predicted"/>
<sequence length="176" mass="19833">MLQFVAVVAPLWLLEVVLVLMRVLYCALSSRIVTSWFTGYDSAIVEIVGFFLAENISRDLPFRKLAYAWGIWASLSTATTDDEIVNCSDPLVRWSATSIQEHEAEIRQPLTSKSVKENARTDYSLSASNISGNRMRTRMVCSRCRARIKATTNADVFNCPYCSVGYPCISNIFREL</sequence>
<organism evidence="1 2">
    <name type="scientific">Hibiscus sabdariffa</name>
    <name type="common">roselle</name>
    <dbReference type="NCBI Taxonomy" id="183260"/>
    <lineage>
        <taxon>Eukaryota</taxon>
        <taxon>Viridiplantae</taxon>
        <taxon>Streptophyta</taxon>
        <taxon>Embryophyta</taxon>
        <taxon>Tracheophyta</taxon>
        <taxon>Spermatophyta</taxon>
        <taxon>Magnoliopsida</taxon>
        <taxon>eudicotyledons</taxon>
        <taxon>Gunneridae</taxon>
        <taxon>Pentapetalae</taxon>
        <taxon>rosids</taxon>
        <taxon>malvids</taxon>
        <taxon>Malvales</taxon>
        <taxon>Malvaceae</taxon>
        <taxon>Malvoideae</taxon>
        <taxon>Hibiscus</taxon>
    </lineage>
</organism>
<accession>A0ABR2QTM5</accession>
<protein>
    <submittedName>
        <fullName evidence="1">Uncharacterized protein</fullName>
    </submittedName>
</protein>
<dbReference type="Proteomes" id="UP001396334">
    <property type="component" value="Unassembled WGS sequence"/>
</dbReference>
<evidence type="ECO:0000313" key="1">
    <source>
        <dbReference type="EMBL" id="KAK9003953.1"/>
    </source>
</evidence>